<dbReference type="PANTHER" id="PTHR35176:SF6">
    <property type="entry name" value="HEME OXYGENASE HI_0854-RELATED"/>
    <property type="match status" value="1"/>
</dbReference>
<dbReference type="KEGG" id="nev:NTE_03175"/>
<dbReference type="OrthoDB" id="139492at2157"/>
<sequence>MEYRLADNYAKPMQEGEVAKLLNQPGILRIAMIDARDGTPLVHPVWYYYENEKFFLTVAAGGPKARSLKKNPNVYFLVDVADNSQQPYGVRGKGRVRVIDDPEYAAKVTARNVMRYMGSVDSPEAKTLVENAKSSSVIEITPLYMATWKY</sequence>
<dbReference type="InterPro" id="IPR011576">
    <property type="entry name" value="Pyridox_Oxase_N"/>
</dbReference>
<gene>
    <name evidence="3" type="ORF">NTE_03175</name>
</gene>
<organism evidence="3 4">
    <name type="scientific">Candidatus Nitrososphaera evergladensis SR1</name>
    <dbReference type="NCBI Taxonomy" id="1459636"/>
    <lineage>
        <taxon>Archaea</taxon>
        <taxon>Nitrososphaerota</taxon>
        <taxon>Nitrososphaeria</taxon>
        <taxon>Nitrososphaerales</taxon>
        <taxon>Nitrososphaeraceae</taxon>
        <taxon>Nitrososphaera</taxon>
    </lineage>
</organism>
<feature type="domain" description="Pyridoxamine 5'-phosphate oxidase N-terminal" evidence="2">
    <location>
        <begin position="16"/>
        <end position="148"/>
    </location>
</feature>
<dbReference type="PANTHER" id="PTHR35176">
    <property type="entry name" value="HEME OXYGENASE HI_0854-RELATED"/>
    <property type="match status" value="1"/>
</dbReference>
<evidence type="ECO:0000259" key="2">
    <source>
        <dbReference type="Pfam" id="PF01243"/>
    </source>
</evidence>
<dbReference type="Pfam" id="PF01243">
    <property type="entry name" value="PNPOx_N"/>
    <property type="match status" value="1"/>
</dbReference>
<dbReference type="STRING" id="1459636.NTE_03175"/>
<dbReference type="InterPro" id="IPR052019">
    <property type="entry name" value="F420H2_bilvrd_red/Heme_oxyg"/>
</dbReference>
<keyword evidence="1" id="KW-0560">Oxidoreductase</keyword>
<proteinExistence type="predicted"/>
<dbReference type="GO" id="GO:0005829">
    <property type="term" value="C:cytosol"/>
    <property type="evidence" value="ECO:0007669"/>
    <property type="project" value="TreeGrafter"/>
</dbReference>
<dbReference type="GeneID" id="41598833"/>
<evidence type="ECO:0000313" key="3">
    <source>
        <dbReference type="EMBL" id="AIF85207.1"/>
    </source>
</evidence>
<keyword evidence="4" id="KW-1185">Reference proteome</keyword>
<dbReference type="eggNOG" id="arCOG00516">
    <property type="taxonomic scope" value="Archaea"/>
</dbReference>
<dbReference type="AlphaFoldDB" id="A0A075MX38"/>
<evidence type="ECO:0000256" key="1">
    <source>
        <dbReference type="ARBA" id="ARBA00023002"/>
    </source>
</evidence>
<dbReference type="GO" id="GO:0016627">
    <property type="term" value="F:oxidoreductase activity, acting on the CH-CH group of donors"/>
    <property type="evidence" value="ECO:0007669"/>
    <property type="project" value="TreeGrafter"/>
</dbReference>
<name>A0A075MX38_9ARCH</name>
<protein>
    <submittedName>
        <fullName evidence="3">Putative flavin-nucleotide-binding protein</fullName>
    </submittedName>
</protein>
<dbReference type="Proteomes" id="UP000028194">
    <property type="component" value="Chromosome"/>
</dbReference>
<dbReference type="RefSeq" id="WP_148701643.1">
    <property type="nucleotide sequence ID" value="NZ_CP007174.1"/>
</dbReference>
<dbReference type="EMBL" id="CP007174">
    <property type="protein sequence ID" value="AIF85207.1"/>
    <property type="molecule type" value="Genomic_DNA"/>
</dbReference>
<dbReference type="HOGENOM" id="CLU_123922_5_1_2"/>
<accession>A0A075MX38</accession>
<evidence type="ECO:0000313" key="4">
    <source>
        <dbReference type="Proteomes" id="UP000028194"/>
    </source>
</evidence>
<dbReference type="GO" id="GO:0070967">
    <property type="term" value="F:coenzyme F420 binding"/>
    <property type="evidence" value="ECO:0007669"/>
    <property type="project" value="TreeGrafter"/>
</dbReference>
<dbReference type="InterPro" id="IPR012349">
    <property type="entry name" value="Split_barrel_FMN-bd"/>
</dbReference>
<reference evidence="3 4" key="1">
    <citation type="journal article" date="2014" name="PLoS ONE">
        <title>Genome Sequence of Candidatus Nitrososphaera evergladensis from Group I.1b Enriched from Everglades Soil Reveals Novel Genomic Features of the Ammonia-Oxidizing Archaea.</title>
        <authorList>
            <person name="Zhalnina K.V."/>
            <person name="Dias R."/>
            <person name="Leonard M.T."/>
            <person name="Dorr de Quadros P."/>
            <person name="Camargo F.A."/>
            <person name="Drew J.C."/>
            <person name="Farmerie W.G."/>
            <person name="Daroub S.H."/>
            <person name="Triplett E.W."/>
        </authorList>
    </citation>
    <scope>NUCLEOTIDE SEQUENCE [LARGE SCALE GENOMIC DNA]</scope>
    <source>
        <strain evidence="3 4">SR1</strain>
    </source>
</reference>
<dbReference type="SUPFAM" id="SSF50475">
    <property type="entry name" value="FMN-binding split barrel"/>
    <property type="match status" value="1"/>
</dbReference>
<dbReference type="Gene3D" id="2.30.110.10">
    <property type="entry name" value="Electron Transport, Fmn-binding Protein, Chain A"/>
    <property type="match status" value="1"/>
</dbReference>